<protein>
    <submittedName>
        <fullName evidence="1">Stage III sporulation protein AB</fullName>
    </submittedName>
</protein>
<gene>
    <name evidence="1" type="ORF">H8710_05140</name>
</gene>
<keyword evidence="2" id="KW-1185">Reference proteome</keyword>
<evidence type="ECO:0000313" key="1">
    <source>
        <dbReference type="EMBL" id="MBC8559454.1"/>
    </source>
</evidence>
<accession>A0A926I6Y5</accession>
<dbReference type="PIRSF" id="PIRSF021435">
    <property type="entry name" value="SpoIIIAB"/>
    <property type="match status" value="1"/>
</dbReference>
<reference evidence="1" key="1">
    <citation type="submission" date="2020-08" db="EMBL/GenBank/DDBJ databases">
        <title>Genome public.</title>
        <authorList>
            <person name="Liu C."/>
            <person name="Sun Q."/>
        </authorList>
    </citation>
    <scope>NUCLEOTIDE SEQUENCE</scope>
    <source>
        <strain evidence="1">NSJ-33</strain>
    </source>
</reference>
<dbReference type="Proteomes" id="UP000610760">
    <property type="component" value="Unassembled WGS sequence"/>
</dbReference>
<sequence length="167" mass="18825">MLKLLGMVFLFLGSAGTGLLLSRRLARRTELILLIQKLLLTLSNDLSYQKTPTVRLLRDLSRDESYEKLSFLGEFQDLQVQTAPVSRLWNDALEKQPGLQKEELELLRDTGKILGSTDSESQVNALSLQQKKLALILEEAMAKQQTQGKLFRSMGVLCGFLLIILTF</sequence>
<dbReference type="RefSeq" id="WP_249294347.1">
    <property type="nucleotide sequence ID" value="NZ_JACRSV010000001.1"/>
</dbReference>
<proteinExistence type="predicted"/>
<name>A0A926I6Y5_9FIRM</name>
<evidence type="ECO:0000313" key="2">
    <source>
        <dbReference type="Proteomes" id="UP000610760"/>
    </source>
</evidence>
<comment type="caution">
    <text evidence="1">The sequence shown here is derived from an EMBL/GenBank/DDBJ whole genome shotgun (WGS) entry which is preliminary data.</text>
</comment>
<dbReference type="Pfam" id="PF09548">
    <property type="entry name" value="Spore_III_AB"/>
    <property type="match status" value="1"/>
</dbReference>
<dbReference type="AlphaFoldDB" id="A0A926I6Y5"/>
<dbReference type="InterPro" id="IPR014198">
    <property type="entry name" value="Spore_III_AB"/>
</dbReference>
<dbReference type="EMBL" id="JACRSV010000001">
    <property type="protein sequence ID" value="MBC8559454.1"/>
    <property type="molecule type" value="Genomic_DNA"/>
</dbReference>
<organism evidence="1 2">
    <name type="scientific">Fumia xinanensis</name>
    <dbReference type="NCBI Taxonomy" id="2763659"/>
    <lineage>
        <taxon>Bacteria</taxon>
        <taxon>Bacillati</taxon>
        <taxon>Bacillota</taxon>
        <taxon>Clostridia</taxon>
        <taxon>Eubacteriales</taxon>
        <taxon>Oscillospiraceae</taxon>
        <taxon>Fumia</taxon>
    </lineage>
</organism>